<organism evidence="1 2">
    <name type="scientific">Rangifer tarandus platyrhynchus</name>
    <name type="common">Svalbard reindeer</name>
    <dbReference type="NCBI Taxonomy" id="3082113"/>
    <lineage>
        <taxon>Eukaryota</taxon>
        <taxon>Metazoa</taxon>
        <taxon>Chordata</taxon>
        <taxon>Craniata</taxon>
        <taxon>Vertebrata</taxon>
        <taxon>Euteleostomi</taxon>
        <taxon>Mammalia</taxon>
        <taxon>Eutheria</taxon>
        <taxon>Laurasiatheria</taxon>
        <taxon>Artiodactyla</taxon>
        <taxon>Ruminantia</taxon>
        <taxon>Pecora</taxon>
        <taxon>Cervidae</taxon>
        <taxon>Odocoileinae</taxon>
        <taxon>Rangifer</taxon>
    </lineage>
</organism>
<sequence>MAVCRFWYCSLANTPGQKESHLYLWGFWQSFLCWVFIASFLSVIVLQYCPHTWFAFCPGHVAHPPVSAAVIEFHVCTTWHLPHLILNSIPQNILHMIFTLSKTIMIFLMSLLSVKNS</sequence>
<proteinExistence type="predicted"/>
<evidence type="ECO:0000313" key="1">
    <source>
        <dbReference type="EMBL" id="CAM9805450.1"/>
    </source>
</evidence>
<evidence type="ECO:0000313" key="2">
    <source>
        <dbReference type="Proteomes" id="UP001162501"/>
    </source>
</evidence>
<gene>
    <name evidence="1" type="ORF">MRATA1EN22A_LOCUS7704</name>
</gene>
<dbReference type="EMBL" id="OX596102">
    <property type="protein sequence ID" value="CAM9805450.1"/>
    <property type="molecule type" value="Genomic_DNA"/>
</dbReference>
<accession>A0AC59YLE7</accession>
<name>A0AC59YLE7_RANTA</name>
<protein>
    <submittedName>
        <fullName evidence="1">Uncharacterized protein</fullName>
    </submittedName>
</protein>
<reference evidence="1" key="1">
    <citation type="submission" date="2023-05" db="EMBL/GenBank/DDBJ databases">
        <authorList>
            <consortium name="ELIXIR-Norway"/>
        </authorList>
    </citation>
    <scope>NUCLEOTIDE SEQUENCE</scope>
</reference>
<dbReference type="Proteomes" id="UP001162501">
    <property type="component" value="Chromosome 18"/>
</dbReference>
<reference evidence="1" key="2">
    <citation type="submission" date="2025-03" db="EMBL/GenBank/DDBJ databases">
        <authorList>
            <consortium name="ELIXIR-Norway"/>
            <consortium name="Elixir Norway"/>
        </authorList>
    </citation>
    <scope>NUCLEOTIDE SEQUENCE</scope>
</reference>